<sequence length="328" mass="36569">MAGGGFEKNTEYSFGYIARVKGTDFFKEDKSSSKVKRGLEDKKQEDPEGQLFLVEKVGSRTIIGDSANKEQKGLTPKKFLLVGSNKDSREIEVTGLVSLVQFGHNGINTKCSKKEEAGAILDGSCDKVFFKSYGEENPPSFIKKRLVKEDSNSSASIMQLTPKGKSLGVVWGQKKEATNGNENKWSRTGYLYLSGKEGAGEVVRKVWTDIEKSKNVKGFFVVHDLIFSKNGMGGEWTKEQERWGTILVKGVKKREELTGNNKQKDIRALKGQSVGEKVIDIPLSSNRNYYIWDPSKTQIKNGEFVTDDGIKLPFKLSVNTTWNSLLVK</sequence>
<dbReference type="PATRIC" id="fig|1197325.3.peg.298"/>
<feature type="compositionally biased region" description="Basic and acidic residues" evidence="1">
    <location>
        <begin position="28"/>
        <end position="46"/>
    </location>
</feature>
<dbReference type="KEGG" id="mwe:WEN_01375"/>
<dbReference type="EMBL" id="CP003703">
    <property type="protein sequence ID" value="AFN65072.1"/>
    <property type="molecule type" value="Genomic_DNA"/>
</dbReference>
<name>I6ZEP8_MYCWM</name>
<dbReference type="HOGENOM" id="CLU_902621_0_0_14"/>
<protein>
    <submittedName>
        <fullName evidence="2">Uncharacterized protein</fullName>
    </submittedName>
</protein>
<feature type="region of interest" description="Disordered" evidence="1">
    <location>
        <begin position="28"/>
        <end position="47"/>
    </location>
</feature>
<keyword evidence="3" id="KW-1185">Reference proteome</keyword>
<reference evidence="2 3" key="1">
    <citation type="journal article" date="2012" name="J. Bacteriol.">
        <title>Complete genome sequence of Mycoplasma wenyonii strain Massachusetts.</title>
        <authorList>
            <person name="Dos Santos A.P."/>
            <person name="Guimaraes A.M."/>
            <person name="do Nascimento N.C."/>
            <person name="Sanmiguel P.J."/>
            <person name="Messick J.B."/>
        </authorList>
    </citation>
    <scope>NUCLEOTIDE SEQUENCE [LARGE SCALE GENOMIC DNA]</scope>
    <source>
        <strain evidence="2 3">Massachusetts</strain>
    </source>
</reference>
<evidence type="ECO:0000313" key="3">
    <source>
        <dbReference type="Proteomes" id="UP000009005"/>
    </source>
</evidence>
<gene>
    <name evidence="2" type="ordered locus">WEN_01375</name>
</gene>
<evidence type="ECO:0000256" key="1">
    <source>
        <dbReference type="SAM" id="MobiDB-lite"/>
    </source>
</evidence>
<organism evidence="2 3">
    <name type="scientific">Mycoplasma wenyonii (strain Massachusetts)</name>
    <name type="common">Eperythrozoon wenyonii</name>
    <dbReference type="NCBI Taxonomy" id="1197325"/>
    <lineage>
        <taxon>Bacteria</taxon>
        <taxon>Bacillati</taxon>
        <taxon>Mycoplasmatota</taxon>
        <taxon>Mollicutes</taxon>
        <taxon>Mycoplasmataceae</taxon>
        <taxon>Mycoplasma</taxon>
    </lineage>
</organism>
<accession>I6ZEP8</accession>
<proteinExistence type="predicted"/>
<dbReference type="Proteomes" id="UP000009005">
    <property type="component" value="Chromosome"/>
</dbReference>
<dbReference type="RefSeq" id="WP_014849782.1">
    <property type="nucleotide sequence ID" value="NC_018149.1"/>
</dbReference>
<evidence type="ECO:0000313" key="2">
    <source>
        <dbReference type="EMBL" id="AFN65072.1"/>
    </source>
</evidence>
<dbReference type="AlphaFoldDB" id="I6ZEP8"/>